<evidence type="ECO:0000256" key="7">
    <source>
        <dbReference type="ARBA" id="ARBA00022801"/>
    </source>
</evidence>
<keyword evidence="4" id="KW-0540">Nuclease</keyword>
<dbReference type="InterPro" id="IPR043502">
    <property type="entry name" value="DNA/RNA_pol_sf"/>
</dbReference>
<evidence type="ECO:0000259" key="10">
    <source>
        <dbReference type="Pfam" id="PF17917"/>
    </source>
</evidence>
<keyword evidence="5" id="KW-0064">Aspartyl protease</keyword>
<dbReference type="EMBL" id="NBNE01002104">
    <property type="protein sequence ID" value="OWZ11513.1"/>
    <property type="molecule type" value="Genomic_DNA"/>
</dbReference>
<keyword evidence="6" id="KW-0255">Endonuclease</keyword>
<feature type="region of interest" description="Disordered" evidence="9">
    <location>
        <begin position="31"/>
        <end position="80"/>
    </location>
</feature>
<reference evidence="12" key="1">
    <citation type="submission" date="2017-03" db="EMBL/GenBank/DDBJ databases">
        <title>Phytopthora megakarya and P. palmivora, two closely related causual agents of cacao black pod achieved similar genome size and gene model numbers by different mechanisms.</title>
        <authorList>
            <person name="Ali S."/>
            <person name="Shao J."/>
            <person name="Larry D.J."/>
            <person name="Kronmiller B."/>
            <person name="Shen D."/>
            <person name="Strem M.D."/>
            <person name="Melnick R.L."/>
            <person name="Guiltinan M.J."/>
            <person name="Tyler B.M."/>
            <person name="Meinhardt L.W."/>
            <person name="Bailey B.A."/>
        </authorList>
    </citation>
    <scope>NUCLEOTIDE SEQUENCE [LARGE SCALE GENOMIC DNA]</scope>
    <source>
        <strain evidence="12">zdho120</strain>
    </source>
</reference>
<keyword evidence="3" id="KW-0548">Nucleotidyltransferase</keyword>
<evidence type="ECO:0000256" key="3">
    <source>
        <dbReference type="ARBA" id="ARBA00022695"/>
    </source>
</evidence>
<evidence type="ECO:0000256" key="8">
    <source>
        <dbReference type="ARBA" id="ARBA00022918"/>
    </source>
</evidence>
<dbReference type="AlphaFoldDB" id="A0A225W1D5"/>
<feature type="domain" description="Reverse transcriptase RNase H-like" evidence="10">
    <location>
        <begin position="285"/>
        <end position="402"/>
    </location>
</feature>
<dbReference type="SUPFAM" id="SSF56672">
    <property type="entry name" value="DNA/RNA polymerases"/>
    <property type="match status" value="1"/>
</dbReference>
<name>A0A225W1D5_9STRA</name>
<evidence type="ECO:0000256" key="6">
    <source>
        <dbReference type="ARBA" id="ARBA00022759"/>
    </source>
</evidence>
<keyword evidence="7" id="KW-0378">Hydrolase</keyword>
<dbReference type="Gene3D" id="3.30.70.270">
    <property type="match status" value="2"/>
</dbReference>
<keyword evidence="2" id="KW-0808">Transferase</keyword>
<evidence type="ECO:0000256" key="2">
    <source>
        <dbReference type="ARBA" id="ARBA00022679"/>
    </source>
</evidence>
<evidence type="ECO:0000256" key="1">
    <source>
        <dbReference type="ARBA" id="ARBA00022670"/>
    </source>
</evidence>
<keyword evidence="8" id="KW-0695">RNA-directed DNA polymerase</keyword>
<proteinExistence type="predicted"/>
<dbReference type="GO" id="GO:0004519">
    <property type="term" value="F:endonuclease activity"/>
    <property type="evidence" value="ECO:0007669"/>
    <property type="project" value="UniProtKB-KW"/>
</dbReference>
<dbReference type="Pfam" id="PF17917">
    <property type="entry name" value="RT_RNaseH"/>
    <property type="match status" value="1"/>
</dbReference>
<dbReference type="OrthoDB" id="121795at2759"/>
<dbReference type="PANTHER" id="PTHR33064">
    <property type="entry name" value="POL PROTEIN"/>
    <property type="match status" value="1"/>
</dbReference>
<dbReference type="GO" id="GO:0003964">
    <property type="term" value="F:RNA-directed DNA polymerase activity"/>
    <property type="evidence" value="ECO:0007669"/>
    <property type="project" value="UniProtKB-KW"/>
</dbReference>
<evidence type="ECO:0000313" key="12">
    <source>
        <dbReference type="Proteomes" id="UP000198211"/>
    </source>
</evidence>
<gene>
    <name evidence="11" type="ORF">PHMEG_00015453</name>
</gene>
<dbReference type="GO" id="GO:0006508">
    <property type="term" value="P:proteolysis"/>
    <property type="evidence" value="ECO:0007669"/>
    <property type="project" value="UniProtKB-KW"/>
</dbReference>
<protein>
    <recommendedName>
        <fullName evidence="10">Reverse transcriptase RNase H-like domain-containing protein</fullName>
    </recommendedName>
</protein>
<dbReference type="PANTHER" id="PTHR33064:SF37">
    <property type="entry name" value="RIBONUCLEASE H"/>
    <property type="match status" value="1"/>
</dbReference>
<accession>A0A225W1D5</accession>
<evidence type="ECO:0000256" key="5">
    <source>
        <dbReference type="ARBA" id="ARBA00022750"/>
    </source>
</evidence>
<keyword evidence="1" id="KW-0645">Protease</keyword>
<evidence type="ECO:0000313" key="11">
    <source>
        <dbReference type="EMBL" id="OWZ11513.1"/>
    </source>
</evidence>
<keyword evidence="12" id="KW-1185">Reference proteome</keyword>
<evidence type="ECO:0000256" key="4">
    <source>
        <dbReference type="ARBA" id="ARBA00022722"/>
    </source>
</evidence>
<dbReference type="GO" id="GO:0004190">
    <property type="term" value="F:aspartic-type endopeptidase activity"/>
    <property type="evidence" value="ECO:0007669"/>
    <property type="project" value="UniProtKB-KW"/>
</dbReference>
<dbReference type="InterPro" id="IPR043128">
    <property type="entry name" value="Rev_trsase/Diguanyl_cyclase"/>
</dbReference>
<evidence type="ECO:0000256" key="9">
    <source>
        <dbReference type="SAM" id="MobiDB-lite"/>
    </source>
</evidence>
<dbReference type="Proteomes" id="UP000198211">
    <property type="component" value="Unassembled WGS sequence"/>
</dbReference>
<dbReference type="InterPro" id="IPR051320">
    <property type="entry name" value="Viral_Replic_Matur_Polypro"/>
</dbReference>
<sequence>MLAPPHFRLPAAKSSVAELFKIVSEKALEIEREDKALSRSKKRPVGQELKSTSAAPRPPKRSRTVTNNGKSQGVQSQTRECSHRLAAPACKSVPGAVVLHDTQEDLDTSSSPSSTDGALYFQSTIERCYAELLYKHLLVWTDDLLLYAVDIDTYLDKLQQLLELTSKFGFKLSAAKSCLYKRDVKWCGKVSNTTPSGSGMPYPTNAGELQQFLCSTNWMRDSIVAYARLARPLQDAQDQAMPTASRRTKRVAAGIQVALTEQECEAYDKLRQALADAATLSFPMPDAEMILLTDASDVGRSVIVSQVANWESDADIQDQQHELLICLGGTFPGAQRNWSVIEKEAYPIIMACDKLRYLLLRPHGFRMYCDHRNLIHVFATGHEVKKRVRGKHLRWSMKLMEYRYTIELIDGY</sequence>
<feature type="compositionally biased region" description="Polar residues" evidence="9">
    <location>
        <begin position="64"/>
        <end position="79"/>
    </location>
</feature>
<comment type="caution">
    <text evidence="11">The sequence shown here is derived from an EMBL/GenBank/DDBJ whole genome shotgun (WGS) entry which is preliminary data.</text>
</comment>
<organism evidence="11 12">
    <name type="scientific">Phytophthora megakarya</name>
    <dbReference type="NCBI Taxonomy" id="4795"/>
    <lineage>
        <taxon>Eukaryota</taxon>
        <taxon>Sar</taxon>
        <taxon>Stramenopiles</taxon>
        <taxon>Oomycota</taxon>
        <taxon>Peronosporomycetes</taxon>
        <taxon>Peronosporales</taxon>
        <taxon>Peronosporaceae</taxon>
        <taxon>Phytophthora</taxon>
    </lineage>
</organism>
<dbReference type="InterPro" id="IPR041373">
    <property type="entry name" value="RT_RNaseH"/>
</dbReference>